<sequence>MTRPLTDQLHTVRDYIRYACSEMYRNPVWLGHGTDSVWDEAVQLVLGAVSLPWNVDPAVLDARLTLEERERVLEVLRRRVRNREPLPYILGEAWFFGMPFYVNPDVLIPRSPIAELLEQALMPWLEQVEGEPGEPLRILDLCCGSGCIGLAAARAFPEAVVTLADISEPALEVARRNVERHDMADRVEVVRSDLFDQLDGTWHVILTNPPYVDAEDMADLPPEYRHEPELALAAGQDGLDLVRRILVESADHLLPGGFLVCEVGNSAEAVMNAWPDLMLTWPEFEKGGHGVFVVDRDTLAEYFSN</sequence>
<dbReference type="InterPro" id="IPR019874">
    <property type="entry name" value="RF_methyltr_PrmC"/>
</dbReference>
<comment type="similarity">
    <text evidence="4">Belongs to the protein N5-glutamine methyltransferase family. PrmB subfamily.</text>
</comment>
<evidence type="ECO:0000256" key="4">
    <source>
        <dbReference type="HAMAP-Rule" id="MF_02125"/>
    </source>
</evidence>
<evidence type="ECO:0000256" key="1">
    <source>
        <dbReference type="ARBA" id="ARBA00022603"/>
    </source>
</evidence>
<name>A0AB39UXZ4_9GAMM</name>
<reference evidence="6" key="1">
    <citation type="submission" date="2024-05" db="EMBL/GenBank/DDBJ databases">
        <title>Genome sequencing of novel strain.</title>
        <authorList>
            <person name="Ganbat D."/>
            <person name="Ganbat S."/>
            <person name="Lee S.-J."/>
        </authorList>
    </citation>
    <scope>NUCLEOTIDE SEQUENCE</scope>
    <source>
        <strain evidence="6">SMD15-11</strain>
    </source>
</reference>
<dbReference type="RefSeq" id="WP_369601885.1">
    <property type="nucleotide sequence ID" value="NZ_CP154858.1"/>
</dbReference>
<dbReference type="GO" id="GO:0036009">
    <property type="term" value="F:protein-glutamine N-methyltransferase activity"/>
    <property type="evidence" value="ECO:0007669"/>
    <property type="project" value="UniProtKB-UniRule"/>
</dbReference>
<dbReference type="EMBL" id="CP154858">
    <property type="protein sequence ID" value="XDT72885.1"/>
    <property type="molecule type" value="Genomic_DNA"/>
</dbReference>
<evidence type="ECO:0000256" key="3">
    <source>
        <dbReference type="ARBA" id="ARBA00022691"/>
    </source>
</evidence>
<keyword evidence="6" id="KW-0689">Ribosomal protein</keyword>
<feature type="domain" description="Methyltransferase small" evidence="5">
    <location>
        <begin position="137"/>
        <end position="216"/>
    </location>
</feature>
<dbReference type="Pfam" id="PF05175">
    <property type="entry name" value="MTS"/>
    <property type="match status" value="1"/>
</dbReference>
<comment type="function">
    <text evidence="4">Methylates ribosomal protein uL3 on a specific glutamine residue.</text>
</comment>
<dbReference type="CDD" id="cd02440">
    <property type="entry name" value="AdoMet_MTases"/>
    <property type="match status" value="1"/>
</dbReference>
<keyword evidence="3 4" id="KW-0949">S-adenosyl-L-methionine</keyword>
<dbReference type="GO" id="GO:0003676">
    <property type="term" value="F:nucleic acid binding"/>
    <property type="evidence" value="ECO:0007669"/>
    <property type="project" value="InterPro"/>
</dbReference>
<dbReference type="NCBIfam" id="TIGR00536">
    <property type="entry name" value="hemK_fam"/>
    <property type="match status" value="1"/>
</dbReference>
<dbReference type="PANTHER" id="PTHR47806">
    <property type="entry name" value="50S RIBOSOMAL PROTEIN L3 GLUTAMINE METHYLTRANSFERASE"/>
    <property type="match status" value="1"/>
</dbReference>
<dbReference type="PROSITE" id="PS00092">
    <property type="entry name" value="N6_MTASE"/>
    <property type="match status" value="1"/>
</dbReference>
<dbReference type="Gene3D" id="3.40.50.150">
    <property type="entry name" value="Vaccinia Virus protein VP39"/>
    <property type="match status" value="1"/>
</dbReference>
<dbReference type="SUPFAM" id="SSF53335">
    <property type="entry name" value="S-adenosyl-L-methionine-dependent methyltransferases"/>
    <property type="match status" value="1"/>
</dbReference>
<dbReference type="Gene3D" id="1.10.8.10">
    <property type="entry name" value="DNA helicase RuvA subunit, C-terminal domain"/>
    <property type="match status" value="1"/>
</dbReference>
<evidence type="ECO:0000313" key="6">
    <source>
        <dbReference type="EMBL" id="XDT72885.1"/>
    </source>
</evidence>
<dbReference type="InterPro" id="IPR017127">
    <property type="entry name" value="Ribosome_uL3_MTase"/>
</dbReference>
<evidence type="ECO:0000259" key="5">
    <source>
        <dbReference type="Pfam" id="PF05175"/>
    </source>
</evidence>
<protein>
    <recommendedName>
        <fullName evidence="4">Ribosomal protein uL3 glutamine methyltransferase</fullName>
        <shortName evidence="4">uL3 MTase</shortName>
        <ecNumber evidence="4">2.1.1.298</ecNumber>
    </recommendedName>
    <alternativeName>
        <fullName evidence="4">N5-glutamine methyltransferase PrmB</fullName>
    </alternativeName>
</protein>
<proteinExistence type="inferred from homology"/>
<keyword evidence="6" id="KW-0687">Ribonucleoprotein</keyword>
<dbReference type="GO" id="GO:0032259">
    <property type="term" value="P:methylation"/>
    <property type="evidence" value="ECO:0007669"/>
    <property type="project" value="UniProtKB-KW"/>
</dbReference>
<dbReference type="NCBIfam" id="TIGR03533">
    <property type="entry name" value="L3_gln_methyl"/>
    <property type="match status" value="1"/>
</dbReference>
<gene>
    <name evidence="4 6" type="primary">prmB</name>
    <name evidence="6" type="ORF">AAIA72_02550</name>
</gene>
<accession>A0AB39UXZ4</accession>
<evidence type="ECO:0000256" key="2">
    <source>
        <dbReference type="ARBA" id="ARBA00022679"/>
    </source>
</evidence>
<keyword evidence="2 4" id="KW-0808">Transferase</keyword>
<dbReference type="PANTHER" id="PTHR47806:SF1">
    <property type="entry name" value="RIBOSOMAL PROTEIN UL3 GLUTAMINE METHYLTRANSFERASE"/>
    <property type="match status" value="1"/>
</dbReference>
<dbReference type="KEGG" id="tcd:AAIA72_02550"/>
<dbReference type="GO" id="GO:0005840">
    <property type="term" value="C:ribosome"/>
    <property type="evidence" value="ECO:0007669"/>
    <property type="project" value="UniProtKB-KW"/>
</dbReference>
<dbReference type="EC" id="2.1.1.298" evidence="4"/>
<organism evidence="6">
    <name type="scientific">Thermohahella caldifontis</name>
    <dbReference type="NCBI Taxonomy" id="3142973"/>
    <lineage>
        <taxon>Bacteria</taxon>
        <taxon>Pseudomonadati</taxon>
        <taxon>Pseudomonadota</taxon>
        <taxon>Gammaproteobacteria</taxon>
        <taxon>Oceanospirillales</taxon>
        <taxon>Hahellaceae</taxon>
        <taxon>Thermohahella</taxon>
    </lineage>
</organism>
<dbReference type="NCBIfam" id="TIGR03534">
    <property type="entry name" value="RF_mod_PrmC"/>
    <property type="match status" value="1"/>
</dbReference>
<keyword evidence="1 4" id="KW-0489">Methyltransferase</keyword>
<dbReference type="InterPro" id="IPR004556">
    <property type="entry name" value="HemK-like"/>
</dbReference>
<dbReference type="GO" id="GO:0005829">
    <property type="term" value="C:cytosol"/>
    <property type="evidence" value="ECO:0007669"/>
    <property type="project" value="TreeGrafter"/>
</dbReference>
<dbReference type="AlphaFoldDB" id="A0AB39UXZ4"/>
<comment type="catalytic activity">
    <reaction evidence="4">
        <text>L-glutaminyl-[ribosomal protein uL3] + S-adenosyl-L-methionine = N(5)-methyl-L-glutaminyl-[ribosomal protein uL3] + S-adenosyl-L-homocysteine + H(+)</text>
        <dbReference type="Rhea" id="RHEA:45020"/>
        <dbReference type="Rhea" id="RHEA-COMP:11063"/>
        <dbReference type="Rhea" id="RHEA-COMP:11064"/>
        <dbReference type="ChEBI" id="CHEBI:15378"/>
        <dbReference type="ChEBI" id="CHEBI:30011"/>
        <dbReference type="ChEBI" id="CHEBI:57856"/>
        <dbReference type="ChEBI" id="CHEBI:59789"/>
        <dbReference type="ChEBI" id="CHEBI:61891"/>
        <dbReference type="EC" id="2.1.1.298"/>
    </reaction>
</comment>
<dbReference type="InterPro" id="IPR002052">
    <property type="entry name" value="DNA_methylase_N6_adenine_CS"/>
</dbReference>
<dbReference type="PIRSF" id="PIRSF037167">
    <property type="entry name" value="Mtase_YfcB_prd"/>
    <property type="match status" value="1"/>
</dbReference>
<dbReference type="HAMAP" id="MF_02125">
    <property type="entry name" value="L3_methyltr_PrmB"/>
    <property type="match status" value="1"/>
</dbReference>
<dbReference type="InterPro" id="IPR029063">
    <property type="entry name" value="SAM-dependent_MTases_sf"/>
</dbReference>
<dbReference type="InterPro" id="IPR007848">
    <property type="entry name" value="Small_mtfrase_dom"/>
</dbReference>